<dbReference type="RefSeq" id="YP_009199654.1">
    <property type="nucleotide sequence ID" value="NC_028812.1"/>
</dbReference>
<keyword evidence="2" id="KW-1185">Reference proteome</keyword>
<name>A0A0B4SK87_9CAUD</name>
<protein>
    <submittedName>
        <fullName evidence="1">Putative tail fiber protein</fullName>
    </submittedName>
</protein>
<proteinExistence type="predicted"/>
<sequence length="247" mass="27677">MPMKIAPNMGLSYGWVRGEDFWGGPMNETLTTLDTVTFLRLQSITFSAPPADAKNGDTYFIYKNPTGPWVGQERKLAVLIDGVWQFIEPKRGWRAFLDPTSEFIWWDGDTWRIENTGVDPIDPNPSPDVVPMAFDVSATISEKMYPSEVLVHLPIIDNMYLPANMAQSQFDARSAFLDKAKFTVQRNNQTVGTFTVDRGQYNATFVTSGSVAVRFFKGDRLTILAPVDTIDSAVNFGFIIRLMIQGA</sequence>
<dbReference type="Proteomes" id="UP000031807">
    <property type="component" value="Segment"/>
</dbReference>
<dbReference type="Pfam" id="PF10983">
    <property type="entry name" value="DUF2793"/>
    <property type="match status" value="1"/>
</dbReference>
<organism evidence="1 2">
    <name type="scientific">Proteus phage pPM_01</name>
    <dbReference type="NCBI Taxonomy" id="1567485"/>
    <lineage>
        <taxon>Viruses</taxon>
        <taxon>Duplodnaviria</taxon>
        <taxon>Heunggongvirae</taxon>
        <taxon>Uroviricota</taxon>
        <taxon>Caudoviricetes</taxon>
        <taxon>Casjensviridae</taxon>
        <taxon>Lavrentievavirus</taxon>
        <taxon>Lavrentievavirus pPM01</taxon>
    </lineage>
</organism>
<reference evidence="1 2" key="1">
    <citation type="submission" date="2014-10" db="EMBL/GenBank/DDBJ databases">
        <title>Characterization of phage pPM_01 specific to Proteus mirabilis.</title>
        <authorList>
            <person name="Wirjon I.A."/>
            <person name="Mat Arip Y."/>
        </authorList>
    </citation>
    <scope>NUCLEOTIDE SEQUENCE [LARGE SCALE GENOMIC DNA]</scope>
</reference>
<dbReference type="OrthoDB" id="6774at10239"/>
<dbReference type="InterPro" id="IPR021251">
    <property type="entry name" value="DUF2793"/>
</dbReference>
<dbReference type="KEGG" id="vg:26626765"/>
<dbReference type="EMBL" id="KP063118">
    <property type="protein sequence ID" value="AJA41290.1"/>
    <property type="molecule type" value="Genomic_DNA"/>
</dbReference>
<gene>
    <name evidence="1" type="ORF">pPM01_0041</name>
</gene>
<dbReference type="GeneID" id="26626765"/>
<evidence type="ECO:0000313" key="2">
    <source>
        <dbReference type="Proteomes" id="UP000031807"/>
    </source>
</evidence>
<accession>A0A0B4SK87</accession>
<evidence type="ECO:0000313" key="1">
    <source>
        <dbReference type="EMBL" id="AJA41290.1"/>
    </source>
</evidence>